<protein>
    <submittedName>
        <fullName evidence="1">Uncharacterized protein</fullName>
    </submittedName>
</protein>
<comment type="caution">
    <text evidence="1">The sequence shown here is derived from an EMBL/GenBank/DDBJ whole genome shotgun (WGS) entry which is preliminary data.</text>
</comment>
<accession>A0A2A3M5V8</accession>
<dbReference type="AlphaFoldDB" id="A0A2A3M5V8"/>
<reference evidence="1 2" key="1">
    <citation type="submission" date="2017-09" db="EMBL/GenBank/DDBJ databases">
        <authorList>
            <person name="Ehlers B."/>
            <person name="Leendertz F.H."/>
        </authorList>
    </citation>
    <scope>NUCLEOTIDE SEQUENCE [LARGE SCALE GENOMIC DNA]</scope>
    <source>
        <strain evidence="1 2">DJ-1</strain>
    </source>
</reference>
<evidence type="ECO:0000313" key="1">
    <source>
        <dbReference type="EMBL" id="PBJ95490.1"/>
    </source>
</evidence>
<organism evidence="1 2">
    <name type="scientific">Pseudomonas plecoglossicida</name>
    <dbReference type="NCBI Taxonomy" id="70775"/>
    <lineage>
        <taxon>Bacteria</taxon>
        <taxon>Pseudomonadati</taxon>
        <taxon>Pseudomonadota</taxon>
        <taxon>Gammaproteobacteria</taxon>
        <taxon>Pseudomonadales</taxon>
        <taxon>Pseudomonadaceae</taxon>
        <taxon>Pseudomonas</taxon>
    </lineage>
</organism>
<dbReference type="Proteomes" id="UP000218102">
    <property type="component" value="Unassembled WGS sequence"/>
</dbReference>
<gene>
    <name evidence="1" type="ORF">CMV24_10475</name>
</gene>
<sequence length="96" mass="10364">MNTVSVKVKVEIEKLLGDFWDKRALEILEDPLATDDLGAPLDSIAACDAFVGIDKIVNCKLPVELIVRHGGYTSRQQFVTEITNGVLKHLEGGAGG</sequence>
<dbReference type="EMBL" id="NTME01000008">
    <property type="protein sequence ID" value="PBJ95490.1"/>
    <property type="molecule type" value="Genomic_DNA"/>
</dbReference>
<evidence type="ECO:0000313" key="2">
    <source>
        <dbReference type="Proteomes" id="UP000218102"/>
    </source>
</evidence>
<proteinExistence type="predicted"/>
<name>A0A2A3M5V8_PSEDL</name>